<dbReference type="CDD" id="cd00211">
    <property type="entry name" value="PTS_IIA_fru"/>
    <property type="match status" value="1"/>
</dbReference>
<dbReference type="OrthoDB" id="3175596at2"/>
<proteinExistence type="predicted"/>
<dbReference type="SUPFAM" id="SSF55804">
    <property type="entry name" value="Phoshotransferase/anion transport protein"/>
    <property type="match status" value="1"/>
</dbReference>
<dbReference type="PROSITE" id="PS51094">
    <property type="entry name" value="PTS_EIIA_TYPE_2"/>
    <property type="match status" value="1"/>
</dbReference>
<keyword evidence="2" id="KW-0805">Transcription regulation</keyword>
<keyword evidence="3" id="KW-0804">Transcription</keyword>
<evidence type="ECO:0000256" key="3">
    <source>
        <dbReference type="ARBA" id="ARBA00023163"/>
    </source>
</evidence>
<organism evidence="6 7">
    <name type="scientific">Anaerostipes hadrus</name>
    <dbReference type="NCBI Taxonomy" id="649756"/>
    <lineage>
        <taxon>Bacteria</taxon>
        <taxon>Bacillati</taxon>
        <taxon>Bacillota</taxon>
        <taxon>Clostridia</taxon>
        <taxon>Lachnospirales</taxon>
        <taxon>Lachnospiraceae</taxon>
        <taxon>Anaerostipes</taxon>
    </lineage>
</organism>
<dbReference type="CDD" id="cd05568">
    <property type="entry name" value="PTS_IIB_bgl_like"/>
    <property type="match status" value="1"/>
</dbReference>
<dbReference type="PROSITE" id="PS00372">
    <property type="entry name" value="PTS_EIIA_TYPE_2_HIS"/>
    <property type="match status" value="1"/>
</dbReference>
<dbReference type="Gene3D" id="3.40.930.10">
    <property type="entry name" value="Mannitol-specific EII, Chain A"/>
    <property type="match status" value="1"/>
</dbReference>
<dbReference type="GO" id="GO:0006355">
    <property type="term" value="P:regulation of DNA-templated transcription"/>
    <property type="evidence" value="ECO:0007669"/>
    <property type="project" value="InterPro"/>
</dbReference>
<keyword evidence="1" id="KW-0677">Repeat</keyword>
<dbReference type="PROSITE" id="PS51372">
    <property type="entry name" value="PRD_2"/>
    <property type="match status" value="1"/>
</dbReference>
<evidence type="ECO:0000313" key="7">
    <source>
        <dbReference type="Proteomes" id="UP000095564"/>
    </source>
</evidence>
<dbReference type="InterPro" id="IPR013196">
    <property type="entry name" value="HTH_11"/>
</dbReference>
<dbReference type="Pfam" id="PF00359">
    <property type="entry name" value="PTS_EIIA_2"/>
    <property type="match status" value="1"/>
</dbReference>
<name>A0A174TZV3_ANAHA</name>
<dbReference type="InterPro" id="IPR050661">
    <property type="entry name" value="BglG_antiterminators"/>
</dbReference>
<evidence type="ECO:0000256" key="2">
    <source>
        <dbReference type="ARBA" id="ARBA00023015"/>
    </source>
</evidence>
<dbReference type="Gene3D" id="1.10.10.10">
    <property type="entry name" value="Winged helix-like DNA-binding domain superfamily/Winged helix DNA-binding domain"/>
    <property type="match status" value="2"/>
</dbReference>
<dbReference type="Pfam" id="PF00874">
    <property type="entry name" value="PRD"/>
    <property type="match status" value="1"/>
</dbReference>
<evidence type="ECO:0000313" key="6">
    <source>
        <dbReference type="EMBL" id="CUQ14596.1"/>
    </source>
</evidence>
<dbReference type="InterPro" id="IPR011608">
    <property type="entry name" value="PRD"/>
</dbReference>
<feature type="domain" description="PRD" evidence="5">
    <location>
        <begin position="310"/>
        <end position="417"/>
    </location>
</feature>
<accession>A0A174TZV3</accession>
<reference evidence="6 7" key="1">
    <citation type="submission" date="2015-09" db="EMBL/GenBank/DDBJ databases">
        <authorList>
            <consortium name="Pathogen Informatics"/>
        </authorList>
    </citation>
    <scope>NUCLEOTIDE SEQUENCE [LARGE SCALE GENOMIC DNA]</scope>
    <source>
        <strain evidence="6 7">2789STDY5834908</strain>
    </source>
</reference>
<protein>
    <submittedName>
        <fullName evidence="6">Probable licABCH operon regulator</fullName>
    </submittedName>
</protein>
<dbReference type="AlphaFoldDB" id="A0A174TZV3"/>
<dbReference type="EMBL" id="CZAU01000045">
    <property type="protein sequence ID" value="CUQ14596.1"/>
    <property type="molecule type" value="Genomic_DNA"/>
</dbReference>
<dbReference type="Pfam" id="PF08279">
    <property type="entry name" value="HTH_11"/>
    <property type="match status" value="1"/>
</dbReference>
<dbReference type="InterPro" id="IPR002178">
    <property type="entry name" value="PTS_EIIA_type-2_dom"/>
</dbReference>
<dbReference type="Gene3D" id="1.10.1790.10">
    <property type="entry name" value="PRD domain"/>
    <property type="match status" value="1"/>
</dbReference>
<dbReference type="RefSeq" id="WP_055162193.1">
    <property type="nucleotide sequence ID" value="NZ_CAXSPF010000008.1"/>
</dbReference>
<dbReference type="InterPro" id="IPR036388">
    <property type="entry name" value="WH-like_DNA-bd_sf"/>
</dbReference>
<evidence type="ECO:0000259" key="5">
    <source>
        <dbReference type="PROSITE" id="PS51372"/>
    </source>
</evidence>
<dbReference type="Proteomes" id="UP000095564">
    <property type="component" value="Unassembled WGS sequence"/>
</dbReference>
<dbReference type="PANTHER" id="PTHR30185:SF18">
    <property type="entry name" value="TRANSCRIPTIONAL REGULATOR MTLR"/>
    <property type="match status" value="1"/>
</dbReference>
<dbReference type="PANTHER" id="PTHR30185">
    <property type="entry name" value="CRYPTIC BETA-GLUCOSIDE BGL OPERON ANTITERMINATOR"/>
    <property type="match status" value="1"/>
</dbReference>
<evidence type="ECO:0000256" key="1">
    <source>
        <dbReference type="ARBA" id="ARBA00022737"/>
    </source>
</evidence>
<sequence>MLSKYASEIIKILVHQDDKFITNAQIAKMLNVSERSVSSYMNEVAQYCEERNYHLIRKRGKGICLRLGVHKEELEQEFPEKNLYIETREYRISYIIRTLIESKEPYTAALFADELFVSKATIRTDIEKANQSLEADHIKIYQTTGRGIEIKGKEFDLRRVLVRENRKIVMEKEDRITDETFADYRIEPEFYGRLVIQYRKKNVDKVIYCVQRLERKIASQMNDYTFCMAVEYISNQIKRLKKECYLEENMINRLGLVDEITEWADYLINYLNHEFKMNIDPREGLYLYILLLAVEVQNSSRIVNKKFLLDKEIYIQDVTEDVIDYISSIVGKNFKEDMLLKTSVALFLNSSLVRVRFGFQIHNPFLEEIKQRYPAIFSACFTSSQVYEKLIGQFPSEDEIAYMAVLFEGAMEEKKRNINTAIVGSGGMGIGQILARKVEDKIPEINVTSVLPANSAHMIDEDQYDLVITTISKLKIPHPYVAYTTPIVSQQDVYRIQKKCHQMKETKKNHNQEYTISSLIKKEFILVEKEVMSKEEILKKGCDLLYKNEYVKQGFYEDVLKREEISASVLGGGVALPHGMANLVIKPAVVIMKCAQRTEWQDGCVDIVFLLALNFEDIQSTRAFFSSFYEMTMEKNTTFLIRKAETEEEIMNVIMNSMNETEE</sequence>
<gene>
    <name evidence="6" type="primary">licR_10</name>
    <name evidence="6" type="ORF">ERS852520_03190</name>
</gene>
<dbReference type="InterPro" id="IPR016152">
    <property type="entry name" value="PTrfase/Anion_transptr"/>
</dbReference>
<dbReference type="InterPro" id="IPR036634">
    <property type="entry name" value="PRD_sf"/>
</dbReference>
<dbReference type="SUPFAM" id="SSF63520">
    <property type="entry name" value="PTS-regulatory domain, PRD"/>
    <property type="match status" value="1"/>
</dbReference>
<evidence type="ECO:0000259" key="4">
    <source>
        <dbReference type="PROSITE" id="PS51094"/>
    </source>
</evidence>
<feature type="domain" description="PTS EIIA type-2" evidence="4">
    <location>
        <begin position="518"/>
        <end position="657"/>
    </location>
</feature>